<name>A0A9N8ZZX2_9GLOM</name>
<reference evidence="2" key="1">
    <citation type="submission" date="2021-06" db="EMBL/GenBank/DDBJ databases">
        <authorList>
            <person name="Kallberg Y."/>
            <person name="Tangrot J."/>
            <person name="Rosling A."/>
        </authorList>
    </citation>
    <scope>NUCLEOTIDE SEQUENCE</scope>
    <source>
        <strain evidence="2">IA702</strain>
    </source>
</reference>
<dbReference type="EMBL" id="CAJVPJ010000327">
    <property type="protein sequence ID" value="CAG8512140.1"/>
    <property type="molecule type" value="Genomic_DNA"/>
</dbReference>
<accession>A0A9N8ZZX2</accession>
<dbReference type="Proteomes" id="UP000789572">
    <property type="component" value="Unassembled WGS sequence"/>
</dbReference>
<dbReference type="OrthoDB" id="2287434at2759"/>
<keyword evidence="3" id="KW-1185">Reference proteome</keyword>
<comment type="caution">
    <text evidence="2">The sequence shown here is derived from an EMBL/GenBank/DDBJ whole genome shotgun (WGS) entry which is preliminary data.</text>
</comment>
<dbReference type="AlphaFoldDB" id="A0A9N8ZZX2"/>
<proteinExistence type="predicted"/>
<feature type="compositionally biased region" description="Polar residues" evidence="1">
    <location>
        <begin position="617"/>
        <end position="627"/>
    </location>
</feature>
<feature type="region of interest" description="Disordered" evidence="1">
    <location>
        <begin position="512"/>
        <end position="543"/>
    </location>
</feature>
<feature type="region of interest" description="Disordered" evidence="1">
    <location>
        <begin position="565"/>
        <end position="599"/>
    </location>
</feature>
<feature type="compositionally biased region" description="Polar residues" evidence="1">
    <location>
        <begin position="581"/>
        <end position="599"/>
    </location>
</feature>
<gene>
    <name evidence="2" type="ORF">POCULU_LOCUS3127</name>
</gene>
<feature type="compositionally biased region" description="Low complexity" evidence="1">
    <location>
        <begin position="145"/>
        <end position="161"/>
    </location>
</feature>
<feature type="region of interest" description="Disordered" evidence="1">
    <location>
        <begin position="298"/>
        <end position="333"/>
    </location>
</feature>
<evidence type="ECO:0000313" key="3">
    <source>
        <dbReference type="Proteomes" id="UP000789572"/>
    </source>
</evidence>
<feature type="region of interest" description="Disordered" evidence="1">
    <location>
        <begin position="374"/>
        <end position="403"/>
    </location>
</feature>
<feature type="compositionally biased region" description="Low complexity" evidence="1">
    <location>
        <begin position="384"/>
        <end position="401"/>
    </location>
</feature>
<feature type="region of interest" description="Disordered" evidence="1">
    <location>
        <begin position="617"/>
        <end position="676"/>
    </location>
</feature>
<evidence type="ECO:0000256" key="1">
    <source>
        <dbReference type="SAM" id="MobiDB-lite"/>
    </source>
</evidence>
<protein>
    <submittedName>
        <fullName evidence="2">10401_t:CDS:1</fullName>
    </submittedName>
</protein>
<feature type="compositionally biased region" description="Low complexity" evidence="1">
    <location>
        <begin position="642"/>
        <end position="656"/>
    </location>
</feature>
<organism evidence="2 3">
    <name type="scientific">Paraglomus occultum</name>
    <dbReference type="NCBI Taxonomy" id="144539"/>
    <lineage>
        <taxon>Eukaryota</taxon>
        <taxon>Fungi</taxon>
        <taxon>Fungi incertae sedis</taxon>
        <taxon>Mucoromycota</taxon>
        <taxon>Glomeromycotina</taxon>
        <taxon>Glomeromycetes</taxon>
        <taxon>Paraglomerales</taxon>
        <taxon>Paraglomeraceae</taxon>
        <taxon>Paraglomus</taxon>
    </lineage>
</organism>
<evidence type="ECO:0000313" key="2">
    <source>
        <dbReference type="EMBL" id="CAG8512140.1"/>
    </source>
</evidence>
<feature type="region of interest" description="Disordered" evidence="1">
    <location>
        <begin position="145"/>
        <end position="173"/>
    </location>
</feature>
<sequence>MTTASAPATPTECGNTFIRHTKNTIASLSSRHKEILDQITQLQQSQSQALTDINNRIENIAPRDISDSEKDIDTLVNNLKSRRRRSSAQQQSVSSIPQLEFSLKEDNRGSMQKTAKQVTHRLNKEQNADLLSTGELDLKYLSAENNNTTDSDSCDDTISNNLDNSNAKDTNETINRRANKLQPGLTINTKSLNSKRRPLTPESSDSEFDMASAHLQITPSLMGKGSLRRRYGTDNNQLDFSNRSRPASMLYTSMEEIEEEASPFSDNGAGEGSKAILPASKLTTASVNGRRLSSLQKFSKDSGDITSRINRTTGRRPDDRHASTEIADDNSSVVSGESLLEELGNLKSRIQRLESEHIDSPIDRRRRRFAYDMMSPSVTSPNDSQGTSSTATSSSSRSTVSAQHQKHLQNAFEFFEKAFPTMISQSTEDASPAPSRSMAMVVSTALLLNQRFRSILAQPDMDPQNFERTMKDLLKTSDEQVRSLTECLLALGPLAQRAYAVRKITTERNYQQNVQNGRSSTSSSILGVPTATHTNRSVSPSLASSISRLPIANGSTQEIQTSYHEMQQGTEQGDQADRRTSPVSSAGPTSPTLSYYGGSRTTLRYNRSAYQVSANLPSESVNDFQQPSRRTLESRERRSRRSSGGSISSFSGTLPSSPSPPPLPTQNEHESTTQSPRPVVFSVVELCVKGIGDSITSRIQAKFLLSLIKKGKSYNC</sequence>